<dbReference type="Gene3D" id="1.10.600.10">
    <property type="entry name" value="Farnesyl Diphosphate Synthase"/>
    <property type="match status" value="1"/>
</dbReference>
<dbReference type="EMBL" id="JARPTC010000005">
    <property type="protein sequence ID" value="MDO7786399.1"/>
    <property type="molecule type" value="Genomic_DNA"/>
</dbReference>
<evidence type="ECO:0000256" key="4">
    <source>
        <dbReference type="ARBA" id="ARBA00015100"/>
    </source>
</evidence>
<evidence type="ECO:0000256" key="11">
    <source>
        <dbReference type="ARBA" id="ARBA00049399"/>
    </source>
</evidence>
<dbReference type="RefSeq" id="WP_304541408.1">
    <property type="nucleotide sequence ID" value="NZ_JARPTC010000005.1"/>
</dbReference>
<evidence type="ECO:0000256" key="3">
    <source>
        <dbReference type="ARBA" id="ARBA00012439"/>
    </source>
</evidence>
<keyword evidence="14" id="KW-1185">Reference proteome</keyword>
<sequence length="294" mass="31914">MSFLIDLQERSRLVDEALDKYLPSSEAYPQLIHEAMRYSIFAGGKRLRPVLALAAAEAVGGSAERAMPVACALELIHTYSLVHDDLPAMDNDDFRRGRPTSHKVYGEAMAILVGDALLTLAFELTAKAGETVAPELANRVTLEIARASGSCGLIGGQVVDTLSENKSIDGKVLEYIHRHKTGALFKAAVRSGAIISNASHEQLEALTVYASQMGLAFQIKDDLLDIEGDETIIGKPVGSDIKNQKSTYPSVYGLEKAREMAFSAAAEANEALKIFGSKGEFLRSIMHFIIHRDH</sequence>
<gene>
    <name evidence="13" type="ORF">P6N53_04090</name>
</gene>
<dbReference type="PANTHER" id="PTHR43281">
    <property type="entry name" value="FARNESYL DIPHOSPHATE SYNTHASE"/>
    <property type="match status" value="1"/>
</dbReference>
<name>A0AAW7ZAZ1_9FIRM</name>
<dbReference type="PANTHER" id="PTHR43281:SF1">
    <property type="entry name" value="FARNESYL DIPHOSPHATE SYNTHASE"/>
    <property type="match status" value="1"/>
</dbReference>
<dbReference type="CDD" id="cd00685">
    <property type="entry name" value="Trans_IPPS_HT"/>
    <property type="match status" value="1"/>
</dbReference>
<dbReference type="SFLD" id="SFLDG01017">
    <property type="entry name" value="Polyprenyl_Transferase_Like"/>
    <property type="match status" value="1"/>
</dbReference>
<dbReference type="GO" id="GO:0046872">
    <property type="term" value="F:metal ion binding"/>
    <property type="evidence" value="ECO:0007669"/>
    <property type="project" value="UniProtKB-KW"/>
</dbReference>
<evidence type="ECO:0000256" key="8">
    <source>
        <dbReference type="ARBA" id="ARBA00023229"/>
    </source>
</evidence>
<evidence type="ECO:0000313" key="13">
    <source>
        <dbReference type="EMBL" id="MDO7786399.1"/>
    </source>
</evidence>
<proteinExistence type="inferred from homology"/>
<evidence type="ECO:0000256" key="9">
    <source>
        <dbReference type="ARBA" id="ARBA00032380"/>
    </source>
</evidence>
<dbReference type="FunFam" id="1.10.600.10:FF:000001">
    <property type="entry name" value="Geranylgeranyl diphosphate synthase"/>
    <property type="match status" value="1"/>
</dbReference>
<dbReference type="SUPFAM" id="SSF48576">
    <property type="entry name" value="Terpenoid synthases"/>
    <property type="match status" value="1"/>
</dbReference>
<dbReference type="InterPro" id="IPR008949">
    <property type="entry name" value="Isoprenoid_synthase_dom_sf"/>
</dbReference>
<evidence type="ECO:0000256" key="2">
    <source>
        <dbReference type="ARBA" id="ARBA00006706"/>
    </source>
</evidence>
<dbReference type="Pfam" id="PF00348">
    <property type="entry name" value="polyprenyl_synt"/>
    <property type="match status" value="1"/>
</dbReference>
<dbReference type="SFLD" id="SFLDS00005">
    <property type="entry name" value="Isoprenoid_Synthase_Type_I"/>
    <property type="match status" value="1"/>
</dbReference>
<comment type="similarity">
    <text evidence="2 12">Belongs to the FPP/GGPP synthase family.</text>
</comment>
<reference evidence="13" key="1">
    <citation type="journal article" date="2023" name="J. Hazard. Mater.">
        <title>Anaerobic biodegradation of pyrene and benzo[a]pyrene by a new sulfate-reducing Desulforamulus aquiferis strain DSA.</title>
        <authorList>
            <person name="Zhang Z."/>
            <person name="Sun J."/>
            <person name="Gong X."/>
            <person name="Wang C."/>
            <person name="Wang H."/>
        </authorList>
    </citation>
    <scope>NUCLEOTIDE SEQUENCE</scope>
    <source>
        <strain evidence="13">DSA</strain>
    </source>
</reference>
<evidence type="ECO:0000256" key="6">
    <source>
        <dbReference type="ARBA" id="ARBA00022723"/>
    </source>
</evidence>
<dbReference type="GO" id="GO:0016114">
    <property type="term" value="P:terpenoid biosynthetic process"/>
    <property type="evidence" value="ECO:0007669"/>
    <property type="project" value="UniProtKB-ARBA"/>
</dbReference>
<dbReference type="PROSITE" id="PS00723">
    <property type="entry name" value="POLYPRENYL_SYNTHASE_1"/>
    <property type="match status" value="1"/>
</dbReference>
<dbReference type="NCBIfam" id="NF045485">
    <property type="entry name" value="FPPsyn"/>
    <property type="match status" value="1"/>
</dbReference>
<evidence type="ECO:0000256" key="5">
    <source>
        <dbReference type="ARBA" id="ARBA00022679"/>
    </source>
</evidence>
<organism evidence="13 14">
    <name type="scientific">Desulforamulus aquiferis</name>
    <dbReference type="NCBI Taxonomy" id="1397668"/>
    <lineage>
        <taxon>Bacteria</taxon>
        <taxon>Bacillati</taxon>
        <taxon>Bacillota</taxon>
        <taxon>Clostridia</taxon>
        <taxon>Eubacteriales</taxon>
        <taxon>Peptococcaceae</taxon>
        <taxon>Desulforamulus</taxon>
    </lineage>
</organism>
<evidence type="ECO:0000313" key="14">
    <source>
        <dbReference type="Proteomes" id="UP001172911"/>
    </source>
</evidence>
<dbReference type="AlphaFoldDB" id="A0AAW7ZAZ1"/>
<dbReference type="PROSITE" id="PS00444">
    <property type="entry name" value="POLYPRENYL_SYNTHASE_2"/>
    <property type="match status" value="1"/>
</dbReference>
<comment type="caution">
    <text evidence="13">The sequence shown here is derived from an EMBL/GenBank/DDBJ whole genome shotgun (WGS) entry which is preliminary data.</text>
</comment>
<keyword evidence="6" id="KW-0479">Metal-binding</keyword>
<dbReference type="InterPro" id="IPR000092">
    <property type="entry name" value="Polyprenyl_synt"/>
</dbReference>
<evidence type="ECO:0000256" key="7">
    <source>
        <dbReference type="ARBA" id="ARBA00022842"/>
    </source>
</evidence>
<comment type="cofactor">
    <cofactor evidence="1">
        <name>Mg(2+)</name>
        <dbReference type="ChEBI" id="CHEBI:18420"/>
    </cofactor>
</comment>
<dbReference type="InterPro" id="IPR033749">
    <property type="entry name" value="Polyprenyl_synt_CS"/>
</dbReference>
<dbReference type="EC" id="2.5.1.10" evidence="3"/>
<dbReference type="InterPro" id="IPR053378">
    <property type="entry name" value="Prenyl_diphosphate_synthase"/>
</dbReference>
<dbReference type="GO" id="GO:0004337">
    <property type="term" value="F:(2E,6E)-farnesyl diphosphate synthase activity"/>
    <property type="evidence" value="ECO:0007669"/>
    <property type="project" value="UniProtKB-EC"/>
</dbReference>
<evidence type="ECO:0000256" key="10">
    <source>
        <dbReference type="ARBA" id="ARBA00032873"/>
    </source>
</evidence>
<dbReference type="Proteomes" id="UP001172911">
    <property type="component" value="Unassembled WGS sequence"/>
</dbReference>
<dbReference type="GO" id="GO:0005737">
    <property type="term" value="C:cytoplasm"/>
    <property type="evidence" value="ECO:0007669"/>
    <property type="project" value="UniProtKB-ARBA"/>
</dbReference>
<reference evidence="13" key="2">
    <citation type="submission" date="2023-03" db="EMBL/GenBank/DDBJ databases">
        <authorList>
            <person name="Zhang Z."/>
        </authorList>
    </citation>
    <scope>NUCLEOTIDE SEQUENCE</scope>
    <source>
        <strain evidence="13">DSA</strain>
    </source>
</reference>
<keyword evidence="7" id="KW-0460">Magnesium</keyword>
<comment type="catalytic activity">
    <reaction evidence="11">
        <text>isopentenyl diphosphate + (2E)-geranyl diphosphate = (2E,6E)-farnesyl diphosphate + diphosphate</text>
        <dbReference type="Rhea" id="RHEA:19361"/>
        <dbReference type="ChEBI" id="CHEBI:33019"/>
        <dbReference type="ChEBI" id="CHEBI:58057"/>
        <dbReference type="ChEBI" id="CHEBI:128769"/>
        <dbReference type="ChEBI" id="CHEBI:175763"/>
        <dbReference type="EC" id="2.5.1.10"/>
    </reaction>
</comment>
<keyword evidence="8" id="KW-0414">Isoprene biosynthesis</keyword>
<evidence type="ECO:0000256" key="1">
    <source>
        <dbReference type="ARBA" id="ARBA00001946"/>
    </source>
</evidence>
<evidence type="ECO:0000256" key="12">
    <source>
        <dbReference type="RuleBase" id="RU004466"/>
    </source>
</evidence>
<protein>
    <recommendedName>
        <fullName evidence="4">Farnesyl diphosphate synthase</fullName>
        <ecNumber evidence="3">2.5.1.10</ecNumber>
    </recommendedName>
    <alternativeName>
        <fullName evidence="10">(2E,6E)-farnesyl diphosphate synthase</fullName>
    </alternativeName>
    <alternativeName>
        <fullName evidence="9">Geranyltranstransferase</fullName>
    </alternativeName>
</protein>
<keyword evidence="5 12" id="KW-0808">Transferase</keyword>
<accession>A0AAW7ZAZ1</accession>